<dbReference type="VEuPathDB" id="FungiDB:VP01_564g3"/>
<dbReference type="EMBL" id="LAVV01010885">
    <property type="protein sequence ID" value="KNZ48469.1"/>
    <property type="molecule type" value="Genomic_DNA"/>
</dbReference>
<sequence>MRQKNTLPEIIYSMKGQIQYKHKHCLEKNPKKWKINLIVFIFSGPWSRWVMEPIFSTQMGVPGPIPKMRNFVSLIFWGSSCNKFYHNNLYTDNFKVNVFISDCKANFGQFNFFPTLSTVLNTMIDQTIVFKTVESVGKKFKLTKFYFFAIRKKCIQKARCELDQQPHLCAENWFRDPPGPAPQNPVGLGSKVAPQHPVGFGSKVGGSRVETPFFCIYFSSKQPHPGFLKPPEEEVWGFLRFWSGNRIQIGLLNGFVFQKKSTTQHNKARKKESYFSILYCFSQSWISWTQEFAAGENLLKTKNRREKKRKEIGEPQVRADLLVSDNDTGCSGEMT</sequence>
<proteinExistence type="predicted"/>
<evidence type="ECO:0000313" key="1">
    <source>
        <dbReference type="EMBL" id="KNZ48469.1"/>
    </source>
</evidence>
<evidence type="ECO:0000313" key="2">
    <source>
        <dbReference type="Proteomes" id="UP000037035"/>
    </source>
</evidence>
<dbReference type="Proteomes" id="UP000037035">
    <property type="component" value="Unassembled WGS sequence"/>
</dbReference>
<protein>
    <submittedName>
        <fullName evidence="1">Uncharacterized protein</fullName>
    </submittedName>
</protein>
<name>A0A0L6UIV7_9BASI</name>
<reference evidence="1 2" key="1">
    <citation type="submission" date="2015-08" db="EMBL/GenBank/DDBJ databases">
        <title>Next Generation Sequencing and Analysis of the Genome of Puccinia sorghi L Schw, the Causal Agent of Maize Common Rust.</title>
        <authorList>
            <person name="Rochi L."/>
            <person name="Burguener G."/>
            <person name="Darino M."/>
            <person name="Turjanski A."/>
            <person name="Kreff E."/>
            <person name="Dieguez M.J."/>
            <person name="Sacco F."/>
        </authorList>
    </citation>
    <scope>NUCLEOTIDE SEQUENCE [LARGE SCALE GENOMIC DNA]</scope>
    <source>
        <strain evidence="1 2">RO10H11247</strain>
    </source>
</reference>
<organism evidence="1 2">
    <name type="scientific">Puccinia sorghi</name>
    <dbReference type="NCBI Taxonomy" id="27349"/>
    <lineage>
        <taxon>Eukaryota</taxon>
        <taxon>Fungi</taxon>
        <taxon>Dikarya</taxon>
        <taxon>Basidiomycota</taxon>
        <taxon>Pucciniomycotina</taxon>
        <taxon>Pucciniomycetes</taxon>
        <taxon>Pucciniales</taxon>
        <taxon>Pucciniaceae</taxon>
        <taxon>Puccinia</taxon>
    </lineage>
</organism>
<dbReference type="AlphaFoldDB" id="A0A0L6UIV7"/>
<comment type="caution">
    <text evidence="1">The sequence shown here is derived from an EMBL/GenBank/DDBJ whole genome shotgun (WGS) entry which is preliminary data.</text>
</comment>
<keyword evidence="2" id="KW-1185">Reference proteome</keyword>
<gene>
    <name evidence="1" type="ORF">VP01_564g3</name>
</gene>
<accession>A0A0L6UIV7</accession>